<feature type="modified residue" description="4-aspartylphosphate" evidence="3">
    <location>
        <position position="55"/>
    </location>
</feature>
<dbReference type="Pfam" id="PF00196">
    <property type="entry name" value="GerE"/>
    <property type="match status" value="1"/>
</dbReference>
<sequence length="215" mass="24347">MKIKVAIFEDNKLIREALQTIINATTDLICTGTFTNVNQVEADIEFNRPDVVLMDIEMPGRTGIEATKIIKERFPHIKVLIQTVFNDNEKIFNALCAGASGYILKTDSPEKIIRSLQEVYSGGGPMSAAIAQKVFQFFVRQNVILVEPTTADYDLSDREKEILSFMIEGYNYRGIADKAFISYETVRTHVKHIYKKLHVVCRSEAILKARQQGLI</sequence>
<dbReference type="Gene3D" id="3.40.50.2300">
    <property type="match status" value="1"/>
</dbReference>
<dbReference type="CDD" id="cd06170">
    <property type="entry name" value="LuxR_C_like"/>
    <property type="match status" value="1"/>
</dbReference>
<evidence type="ECO:0000256" key="2">
    <source>
        <dbReference type="ARBA" id="ARBA00023125"/>
    </source>
</evidence>
<dbReference type="PRINTS" id="PR00038">
    <property type="entry name" value="HTHLUXR"/>
</dbReference>
<evidence type="ECO:0000256" key="1">
    <source>
        <dbReference type="ARBA" id="ARBA00022553"/>
    </source>
</evidence>
<dbReference type="Proteomes" id="UP001500582">
    <property type="component" value="Unassembled WGS sequence"/>
</dbReference>
<organism evidence="6 7">
    <name type="scientific">Mucilaginibacter gynuensis</name>
    <dbReference type="NCBI Taxonomy" id="1302236"/>
    <lineage>
        <taxon>Bacteria</taxon>
        <taxon>Pseudomonadati</taxon>
        <taxon>Bacteroidota</taxon>
        <taxon>Sphingobacteriia</taxon>
        <taxon>Sphingobacteriales</taxon>
        <taxon>Sphingobacteriaceae</taxon>
        <taxon>Mucilaginibacter</taxon>
    </lineage>
</organism>
<evidence type="ECO:0000256" key="3">
    <source>
        <dbReference type="PROSITE-ProRule" id="PRU00169"/>
    </source>
</evidence>
<dbReference type="InterPro" id="IPR011006">
    <property type="entry name" value="CheY-like_superfamily"/>
</dbReference>
<feature type="domain" description="HTH luxR-type" evidence="4">
    <location>
        <begin position="148"/>
        <end position="213"/>
    </location>
</feature>
<gene>
    <name evidence="6" type="ORF">GCM10023149_02250</name>
</gene>
<dbReference type="CDD" id="cd17535">
    <property type="entry name" value="REC_NarL-like"/>
    <property type="match status" value="1"/>
</dbReference>
<dbReference type="InterPro" id="IPR000792">
    <property type="entry name" value="Tscrpt_reg_LuxR_C"/>
</dbReference>
<dbReference type="SMART" id="SM00448">
    <property type="entry name" value="REC"/>
    <property type="match status" value="1"/>
</dbReference>
<dbReference type="InterPro" id="IPR001789">
    <property type="entry name" value="Sig_transdc_resp-reg_receiver"/>
</dbReference>
<dbReference type="PROSITE" id="PS50110">
    <property type="entry name" value="RESPONSE_REGULATORY"/>
    <property type="match status" value="1"/>
</dbReference>
<evidence type="ECO:0000259" key="4">
    <source>
        <dbReference type="PROSITE" id="PS50043"/>
    </source>
</evidence>
<accession>A0ABP8FPF8</accession>
<reference evidence="7" key="1">
    <citation type="journal article" date="2019" name="Int. J. Syst. Evol. Microbiol.">
        <title>The Global Catalogue of Microorganisms (GCM) 10K type strain sequencing project: providing services to taxonomists for standard genome sequencing and annotation.</title>
        <authorList>
            <consortium name="The Broad Institute Genomics Platform"/>
            <consortium name="The Broad Institute Genome Sequencing Center for Infectious Disease"/>
            <person name="Wu L."/>
            <person name="Ma J."/>
        </authorList>
    </citation>
    <scope>NUCLEOTIDE SEQUENCE [LARGE SCALE GENOMIC DNA]</scope>
    <source>
        <strain evidence="7">JCM 17705</strain>
    </source>
</reference>
<comment type="caution">
    <text evidence="6">The sequence shown here is derived from an EMBL/GenBank/DDBJ whole genome shotgun (WGS) entry which is preliminary data.</text>
</comment>
<dbReference type="PROSITE" id="PS50043">
    <property type="entry name" value="HTH_LUXR_2"/>
    <property type="match status" value="1"/>
</dbReference>
<protein>
    <submittedName>
        <fullName evidence="6">Response regulator transcription factor</fullName>
    </submittedName>
</protein>
<evidence type="ECO:0000313" key="7">
    <source>
        <dbReference type="Proteomes" id="UP001500582"/>
    </source>
</evidence>
<dbReference type="PANTHER" id="PTHR43214:SF43">
    <property type="entry name" value="TWO-COMPONENT RESPONSE REGULATOR"/>
    <property type="match status" value="1"/>
</dbReference>
<dbReference type="InterPro" id="IPR016032">
    <property type="entry name" value="Sig_transdc_resp-reg_C-effctor"/>
</dbReference>
<dbReference type="SUPFAM" id="SSF52172">
    <property type="entry name" value="CheY-like"/>
    <property type="match status" value="1"/>
</dbReference>
<dbReference type="PANTHER" id="PTHR43214">
    <property type="entry name" value="TWO-COMPONENT RESPONSE REGULATOR"/>
    <property type="match status" value="1"/>
</dbReference>
<evidence type="ECO:0000313" key="6">
    <source>
        <dbReference type="EMBL" id="GAA4308352.1"/>
    </source>
</evidence>
<keyword evidence="1 3" id="KW-0597">Phosphoprotein</keyword>
<keyword evidence="2" id="KW-0238">DNA-binding</keyword>
<feature type="domain" description="Response regulatory" evidence="5">
    <location>
        <begin position="4"/>
        <end position="120"/>
    </location>
</feature>
<evidence type="ECO:0000259" key="5">
    <source>
        <dbReference type="PROSITE" id="PS50110"/>
    </source>
</evidence>
<dbReference type="Pfam" id="PF00072">
    <property type="entry name" value="Response_reg"/>
    <property type="match status" value="1"/>
</dbReference>
<dbReference type="RefSeq" id="WP_345209134.1">
    <property type="nucleotide sequence ID" value="NZ_BAABFT010000001.1"/>
</dbReference>
<dbReference type="InterPro" id="IPR039420">
    <property type="entry name" value="WalR-like"/>
</dbReference>
<keyword evidence="7" id="KW-1185">Reference proteome</keyword>
<dbReference type="SUPFAM" id="SSF46894">
    <property type="entry name" value="C-terminal effector domain of the bipartite response regulators"/>
    <property type="match status" value="1"/>
</dbReference>
<proteinExistence type="predicted"/>
<name>A0ABP8FPF8_9SPHI</name>
<dbReference type="EMBL" id="BAABFT010000001">
    <property type="protein sequence ID" value="GAA4308352.1"/>
    <property type="molecule type" value="Genomic_DNA"/>
</dbReference>
<dbReference type="InterPro" id="IPR058245">
    <property type="entry name" value="NreC/VraR/RcsB-like_REC"/>
</dbReference>
<dbReference type="SMART" id="SM00421">
    <property type="entry name" value="HTH_LUXR"/>
    <property type="match status" value="1"/>
</dbReference>